<keyword evidence="2" id="KW-1185">Reference proteome</keyword>
<dbReference type="EMBL" id="CAJVPU010008382">
    <property type="protein sequence ID" value="CAG8583220.1"/>
    <property type="molecule type" value="Genomic_DNA"/>
</dbReference>
<sequence>CVRKVISKLLKRDKRRSISILELFEEGFGNELSKKRLLKGLVCLVFEVWVGVDVV</sequence>
<proteinExistence type="predicted"/>
<evidence type="ECO:0000313" key="1">
    <source>
        <dbReference type="EMBL" id="CAG8583220.1"/>
    </source>
</evidence>
<organism evidence="1 2">
    <name type="scientific">Dentiscutata heterogama</name>
    <dbReference type="NCBI Taxonomy" id="1316150"/>
    <lineage>
        <taxon>Eukaryota</taxon>
        <taxon>Fungi</taxon>
        <taxon>Fungi incertae sedis</taxon>
        <taxon>Mucoromycota</taxon>
        <taxon>Glomeromycotina</taxon>
        <taxon>Glomeromycetes</taxon>
        <taxon>Diversisporales</taxon>
        <taxon>Gigasporaceae</taxon>
        <taxon>Dentiscutata</taxon>
    </lineage>
</organism>
<protein>
    <submittedName>
        <fullName evidence="1">4714_t:CDS:1</fullName>
    </submittedName>
</protein>
<name>A0ACA9ME27_9GLOM</name>
<reference evidence="1" key="1">
    <citation type="submission" date="2021-06" db="EMBL/GenBank/DDBJ databases">
        <authorList>
            <person name="Kallberg Y."/>
            <person name="Tangrot J."/>
            <person name="Rosling A."/>
        </authorList>
    </citation>
    <scope>NUCLEOTIDE SEQUENCE</scope>
    <source>
        <strain evidence="1">IL203A</strain>
    </source>
</reference>
<evidence type="ECO:0000313" key="2">
    <source>
        <dbReference type="Proteomes" id="UP000789702"/>
    </source>
</evidence>
<gene>
    <name evidence="1" type="ORF">DHETER_LOCUS6559</name>
</gene>
<comment type="caution">
    <text evidence="1">The sequence shown here is derived from an EMBL/GenBank/DDBJ whole genome shotgun (WGS) entry which is preliminary data.</text>
</comment>
<dbReference type="Proteomes" id="UP000789702">
    <property type="component" value="Unassembled WGS sequence"/>
</dbReference>
<accession>A0ACA9ME27</accession>
<feature type="non-terminal residue" evidence="1">
    <location>
        <position position="1"/>
    </location>
</feature>